<reference evidence="3 4" key="1">
    <citation type="submission" date="2018-02" db="EMBL/GenBank/DDBJ databases">
        <title>Comparative genomes isolates from brazilian mangrove.</title>
        <authorList>
            <person name="Araujo J.E."/>
            <person name="Taketani R.G."/>
            <person name="Silva M.C.P."/>
            <person name="Loureco M.V."/>
            <person name="Andreote F.D."/>
        </authorList>
    </citation>
    <scope>NUCLEOTIDE SEQUENCE [LARGE SCALE GENOMIC DNA]</scope>
    <source>
        <strain evidence="3 4">Nap-Phe MGV</strain>
    </source>
</reference>
<feature type="region of interest" description="Disordered" evidence="1">
    <location>
        <begin position="1"/>
        <end position="28"/>
    </location>
</feature>
<dbReference type="Proteomes" id="UP000237819">
    <property type="component" value="Unassembled WGS sequence"/>
</dbReference>
<feature type="compositionally biased region" description="Pro residues" evidence="1">
    <location>
        <begin position="117"/>
        <end position="127"/>
    </location>
</feature>
<feature type="compositionally biased region" description="Polar residues" evidence="1">
    <location>
        <begin position="1"/>
        <end position="21"/>
    </location>
</feature>
<proteinExistence type="predicted"/>
<keyword evidence="2" id="KW-1133">Transmembrane helix</keyword>
<feature type="transmembrane region" description="Helical" evidence="2">
    <location>
        <begin position="36"/>
        <end position="62"/>
    </location>
</feature>
<feature type="region of interest" description="Disordered" evidence="1">
    <location>
        <begin position="90"/>
        <end position="144"/>
    </location>
</feature>
<evidence type="ECO:0000256" key="2">
    <source>
        <dbReference type="SAM" id="Phobius"/>
    </source>
</evidence>
<comment type="caution">
    <text evidence="3">The sequence shown here is derived from an EMBL/GenBank/DDBJ whole genome shotgun (WGS) entry which is preliminary data.</text>
</comment>
<sequence length="499" mass="55692">MTKNWNLKTSSSANQSDPQLSSDEDAPPVRPVYPSILLPTVILAARVLFPIVLLAGLVYVALEQQKQTDAVGDLAKGVNHQTREVTKLISTQESVQISDAHPANSQVDPIPMGTKDPLPPETPPAVNPPQKLEQAADNVPSQPAPIDWNQVLKPLHEAIERESKNVAGIYDESKKKPPTGMSKEEKELIQNLVGVLTKPPAQPAPSTEALRTRIMQMLVSMNQSQPAADQDKFKSSLENFNKFFRDEPVKDAPPESKSEKVVRQVQQLYEATTGPEHNLVATMDSLHKMVDGLYKPQAMVLICNNTSNLPFLSYQIAVNNFLKEFPESDTRTVSVLENGKTVSVLKNAQDPNEAVQAREKTEAVVWDREEMQASKLRPEKLQGDPLKIVLVVPLVRKSDVASEQPEILQFHSSWKEKNIRVHVIAMWNNDPDAENMPQEQLKLAVKRLDNWSKMCREHNGLLHLVMFTTTPPTQDQPDALKLPNPIQANVTRILREIAQ</sequence>
<evidence type="ECO:0000313" key="4">
    <source>
        <dbReference type="Proteomes" id="UP000237819"/>
    </source>
</evidence>
<dbReference type="AlphaFoldDB" id="A0A2S8GNN3"/>
<gene>
    <name evidence="3" type="ORF">C5Y93_10785</name>
</gene>
<dbReference type="EMBL" id="PUHZ01000011">
    <property type="protein sequence ID" value="PQO46056.1"/>
    <property type="molecule type" value="Genomic_DNA"/>
</dbReference>
<keyword evidence="2" id="KW-0812">Transmembrane</keyword>
<name>A0A2S8GNN3_9BACT</name>
<organism evidence="3 4">
    <name type="scientific">Blastopirellula marina</name>
    <dbReference type="NCBI Taxonomy" id="124"/>
    <lineage>
        <taxon>Bacteria</taxon>
        <taxon>Pseudomonadati</taxon>
        <taxon>Planctomycetota</taxon>
        <taxon>Planctomycetia</taxon>
        <taxon>Pirellulales</taxon>
        <taxon>Pirellulaceae</taxon>
        <taxon>Blastopirellula</taxon>
    </lineage>
</organism>
<evidence type="ECO:0000313" key="3">
    <source>
        <dbReference type="EMBL" id="PQO46056.1"/>
    </source>
</evidence>
<keyword evidence="2" id="KW-0472">Membrane</keyword>
<feature type="compositionally biased region" description="Polar residues" evidence="1">
    <location>
        <begin position="90"/>
        <end position="107"/>
    </location>
</feature>
<evidence type="ECO:0000256" key="1">
    <source>
        <dbReference type="SAM" id="MobiDB-lite"/>
    </source>
</evidence>
<protein>
    <submittedName>
        <fullName evidence="3">Uncharacterized protein</fullName>
    </submittedName>
</protein>
<accession>A0A2S8GNN3</accession>